<dbReference type="PANTHER" id="PTHR30289:SF1">
    <property type="entry name" value="PEBP (PHOSPHATIDYLETHANOLAMINE-BINDING PROTEIN) FAMILY PROTEIN"/>
    <property type="match status" value="1"/>
</dbReference>
<evidence type="ECO:0000256" key="1">
    <source>
        <dbReference type="SAM" id="SignalP"/>
    </source>
</evidence>
<dbReference type="SUPFAM" id="SSF49777">
    <property type="entry name" value="PEBP-like"/>
    <property type="match status" value="1"/>
</dbReference>
<evidence type="ECO:0000313" key="2">
    <source>
        <dbReference type="EMBL" id="CAH0530129.1"/>
    </source>
</evidence>
<dbReference type="PANTHER" id="PTHR30289">
    <property type="entry name" value="UNCHARACTERIZED PROTEIN YBCL-RELATED"/>
    <property type="match status" value="1"/>
</dbReference>
<dbReference type="InterPro" id="IPR005247">
    <property type="entry name" value="YbhB_YbcL/LppC-like"/>
</dbReference>
<dbReference type="Gene3D" id="3.90.280.10">
    <property type="entry name" value="PEBP-like"/>
    <property type="match status" value="1"/>
</dbReference>
<name>A0ABM8ZPS6_9VIBR</name>
<reference evidence="2" key="1">
    <citation type="submission" date="2021-12" db="EMBL/GenBank/DDBJ databases">
        <authorList>
            <person name="Rodrigo-Torres L."/>
            <person name="Arahal R. D."/>
            <person name="Lucena T."/>
        </authorList>
    </citation>
    <scope>NUCLEOTIDE SEQUENCE</scope>
    <source>
        <strain evidence="2">CECT 8226</strain>
    </source>
</reference>
<gene>
    <name evidence="2" type="ORF">VHP8226_03844</name>
</gene>
<proteinExistence type="predicted"/>
<protein>
    <recommendedName>
        <fullName evidence="4">Kinase inhibitor</fullName>
    </recommendedName>
</protein>
<dbReference type="Pfam" id="PF01161">
    <property type="entry name" value="PBP"/>
    <property type="match status" value="1"/>
</dbReference>
<dbReference type="CDD" id="cd00865">
    <property type="entry name" value="PEBP_bact_arch"/>
    <property type="match status" value="1"/>
</dbReference>
<dbReference type="Proteomes" id="UP000838160">
    <property type="component" value="Unassembled WGS sequence"/>
</dbReference>
<accession>A0ABM8ZPS6</accession>
<evidence type="ECO:0008006" key="4">
    <source>
        <dbReference type="Google" id="ProtNLM"/>
    </source>
</evidence>
<sequence length="197" mass="21576">MNCLGYLKVFYNWVTLNRGAIMKRIIRSVLVISMAVGSAQAFELTSNDIQEGHPMAKTFEYSSWGCDGDNLSPHLQWKDAPTGTKSFAITVYDPDAPTESGFWHWVAFDIPATINELPRGVNISKVGGKEGSIDYGTVGYGGACPPEKDGMHRYQFTVWALPTDKLNLDENTPSAVVGFTLNSTALGKAKLTATYTR</sequence>
<feature type="signal peptide" evidence="1">
    <location>
        <begin position="1"/>
        <end position="41"/>
    </location>
</feature>
<keyword evidence="3" id="KW-1185">Reference proteome</keyword>
<organism evidence="2 3">
    <name type="scientific">Vibrio hippocampi</name>
    <dbReference type="NCBI Taxonomy" id="654686"/>
    <lineage>
        <taxon>Bacteria</taxon>
        <taxon>Pseudomonadati</taxon>
        <taxon>Pseudomonadota</taxon>
        <taxon>Gammaproteobacteria</taxon>
        <taxon>Vibrionales</taxon>
        <taxon>Vibrionaceae</taxon>
        <taxon>Vibrio</taxon>
    </lineage>
</organism>
<dbReference type="InterPro" id="IPR008914">
    <property type="entry name" value="PEBP"/>
</dbReference>
<dbReference type="InterPro" id="IPR036610">
    <property type="entry name" value="PEBP-like_sf"/>
</dbReference>
<evidence type="ECO:0000313" key="3">
    <source>
        <dbReference type="Proteomes" id="UP000838160"/>
    </source>
</evidence>
<dbReference type="EMBL" id="CAKLCM010000003">
    <property type="protein sequence ID" value="CAH0530129.1"/>
    <property type="molecule type" value="Genomic_DNA"/>
</dbReference>
<feature type="chain" id="PRO_5047438442" description="Kinase inhibitor" evidence="1">
    <location>
        <begin position="42"/>
        <end position="197"/>
    </location>
</feature>
<dbReference type="NCBIfam" id="TIGR00481">
    <property type="entry name" value="YbhB/YbcL family Raf kinase inhibitor-like protein"/>
    <property type="match status" value="1"/>
</dbReference>
<comment type="caution">
    <text evidence="2">The sequence shown here is derived from an EMBL/GenBank/DDBJ whole genome shotgun (WGS) entry which is preliminary data.</text>
</comment>
<keyword evidence="1" id="KW-0732">Signal</keyword>